<organism evidence="2">
    <name type="scientific">Eremomyces bilateralis CBS 781.70</name>
    <dbReference type="NCBI Taxonomy" id="1392243"/>
    <lineage>
        <taxon>Eukaryota</taxon>
        <taxon>Fungi</taxon>
        <taxon>Dikarya</taxon>
        <taxon>Ascomycota</taxon>
        <taxon>Pezizomycotina</taxon>
        <taxon>Dothideomycetes</taxon>
        <taxon>Dothideomycetes incertae sedis</taxon>
        <taxon>Eremomycetales</taxon>
        <taxon>Eremomycetaceae</taxon>
        <taxon>Eremomyces</taxon>
    </lineage>
</organism>
<evidence type="ECO:0000313" key="4">
    <source>
        <dbReference type="RefSeq" id="XP_033539134.1"/>
    </source>
</evidence>
<gene>
    <name evidence="2 4" type="ORF">P152DRAFT_445582</name>
</gene>
<accession>A0A6G1GHH1</accession>
<proteinExistence type="predicted"/>
<dbReference type="RefSeq" id="XP_033539134.1">
    <property type="nucleotide sequence ID" value="XM_033677864.1"/>
</dbReference>
<dbReference type="GeneID" id="54418434"/>
<keyword evidence="1" id="KW-0732">Signal</keyword>
<dbReference type="Proteomes" id="UP000504638">
    <property type="component" value="Unplaced"/>
</dbReference>
<reference evidence="2 4" key="1">
    <citation type="submission" date="2020-01" db="EMBL/GenBank/DDBJ databases">
        <authorList>
            <consortium name="DOE Joint Genome Institute"/>
            <person name="Haridas S."/>
            <person name="Albert R."/>
            <person name="Binder M."/>
            <person name="Bloem J."/>
            <person name="Labutti K."/>
            <person name="Salamov A."/>
            <person name="Andreopoulos B."/>
            <person name="Baker S.E."/>
            <person name="Barry K."/>
            <person name="Bills G."/>
            <person name="Bluhm B.H."/>
            <person name="Cannon C."/>
            <person name="Castanera R."/>
            <person name="Culley D.E."/>
            <person name="Daum C."/>
            <person name="Ezra D."/>
            <person name="Gonzalez J.B."/>
            <person name="Henrissat B."/>
            <person name="Kuo A."/>
            <person name="Liang C."/>
            <person name="Lipzen A."/>
            <person name="Lutzoni F."/>
            <person name="Magnuson J."/>
            <person name="Mondo S."/>
            <person name="Nolan M."/>
            <person name="Ohm R."/>
            <person name="Pangilinan J."/>
            <person name="Park H.-J."/>
            <person name="Ramirez L."/>
            <person name="Alfaro M."/>
            <person name="Sun H."/>
            <person name="Tritt A."/>
            <person name="Yoshinaga Y."/>
            <person name="Zwiers L.-H."/>
            <person name="Turgeon B.G."/>
            <person name="Goodwin S.B."/>
            <person name="Spatafora J.W."/>
            <person name="Crous P.W."/>
            <person name="Grigoriev I.V."/>
        </authorList>
    </citation>
    <scope>NUCLEOTIDE SEQUENCE</scope>
    <source>
        <strain evidence="2 4">CBS 781.70</strain>
    </source>
</reference>
<evidence type="ECO:0000313" key="3">
    <source>
        <dbReference type="Proteomes" id="UP000504638"/>
    </source>
</evidence>
<sequence>MAFQGAPWTMFTACIAAASIISLARESVGGETFQDRSMEEEAEQDVDEEVNWEYEELEEQEEYEKVGVERRSAVELVSFSLEPYECAWRRGRYYNLLERSS</sequence>
<feature type="signal peptide" evidence="1">
    <location>
        <begin position="1"/>
        <end position="24"/>
    </location>
</feature>
<feature type="chain" id="PRO_5044632133" evidence="1">
    <location>
        <begin position="25"/>
        <end position="101"/>
    </location>
</feature>
<dbReference type="EMBL" id="ML975149">
    <property type="protein sequence ID" value="KAF1817503.1"/>
    <property type="molecule type" value="Genomic_DNA"/>
</dbReference>
<name>A0A6G1GHH1_9PEZI</name>
<reference evidence="4" key="3">
    <citation type="submission" date="2025-04" db="UniProtKB">
        <authorList>
            <consortium name="RefSeq"/>
        </authorList>
    </citation>
    <scope>IDENTIFICATION</scope>
    <source>
        <strain evidence="4">CBS 781.70</strain>
    </source>
</reference>
<dbReference type="AlphaFoldDB" id="A0A6G1GHH1"/>
<protein>
    <submittedName>
        <fullName evidence="2 4">Uncharacterized protein</fullName>
    </submittedName>
</protein>
<evidence type="ECO:0000313" key="2">
    <source>
        <dbReference type="EMBL" id="KAF1817503.1"/>
    </source>
</evidence>
<evidence type="ECO:0000256" key="1">
    <source>
        <dbReference type="SAM" id="SignalP"/>
    </source>
</evidence>
<reference evidence="4" key="2">
    <citation type="submission" date="2020-04" db="EMBL/GenBank/DDBJ databases">
        <authorList>
            <consortium name="NCBI Genome Project"/>
        </authorList>
    </citation>
    <scope>NUCLEOTIDE SEQUENCE</scope>
    <source>
        <strain evidence="4">CBS 781.70</strain>
    </source>
</reference>
<keyword evidence="3" id="KW-1185">Reference proteome</keyword>